<feature type="non-terminal residue" evidence="1">
    <location>
        <position position="1"/>
    </location>
</feature>
<keyword evidence="2" id="KW-1185">Reference proteome</keyword>
<evidence type="ECO:0000313" key="1">
    <source>
        <dbReference type="EMBL" id="KAI0028249.1"/>
    </source>
</evidence>
<reference evidence="1" key="2">
    <citation type="journal article" date="2022" name="New Phytol.">
        <title>Evolutionary transition to the ectomycorrhizal habit in the genomes of a hyperdiverse lineage of mushroom-forming fungi.</title>
        <authorList>
            <person name="Looney B."/>
            <person name="Miyauchi S."/>
            <person name="Morin E."/>
            <person name="Drula E."/>
            <person name="Courty P.E."/>
            <person name="Kohler A."/>
            <person name="Kuo A."/>
            <person name="LaButti K."/>
            <person name="Pangilinan J."/>
            <person name="Lipzen A."/>
            <person name="Riley R."/>
            <person name="Andreopoulos W."/>
            <person name="He G."/>
            <person name="Johnson J."/>
            <person name="Nolan M."/>
            <person name="Tritt A."/>
            <person name="Barry K.W."/>
            <person name="Grigoriev I.V."/>
            <person name="Nagy L.G."/>
            <person name="Hibbett D."/>
            <person name="Henrissat B."/>
            <person name="Matheny P.B."/>
            <person name="Labbe J."/>
            <person name="Martin F.M."/>
        </authorList>
    </citation>
    <scope>NUCLEOTIDE SEQUENCE</scope>
    <source>
        <strain evidence="1">EC-137</strain>
    </source>
</reference>
<evidence type="ECO:0000313" key="2">
    <source>
        <dbReference type="Proteomes" id="UP000814128"/>
    </source>
</evidence>
<reference evidence="1" key="1">
    <citation type="submission" date="2021-02" db="EMBL/GenBank/DDBJ databases">
        <authorList>
            <consortium name="DOE Joint Genome Institute"/>
            <person name="Ahrendt S."/>
            <person name="Looney B.P."/>
            <person name="Miyauchi S."/>
            <person name="Morin E."/>
            <person name="Drula E."/>
            <person name="Courty P.E."/>
            <person name="Chicoki N."/>
            <person name="Fauchery L."/>
            <person name="Kohler A."/>
            <person name="Kuo A."/>
            <person name="Labutti K."/>
            <person name="Pangilinan J."/>
            <person name="Lipzen A."/>
            <person name="Riley R."/>
            <person name="Andreopoulos W."/>
            <person name="He G."/>
            <person name="Johnson J."/>
            <person name="Barry K.W."/>
            <person name="Grigoriev I.V."/>
            <person name="Nagy L."/>
            <person name="Hibbett D."/>
            <person name="Henrissat B."/>
            <person name="Matheny P.B."/>
            <person name="Labbe J."/>
            <person name="Martin F."/>
        </authorList>
    </citation>
    <scope>NUCLEOTIDE SEQUENCE</scope>
    <source>
        <strain evidence="1">EC-137</strain>
    </source>
</reference>
<sequence length="297" mass="33838">THLVLDDEERIIMVLVGNPTEDDKRPPEQRWHALLQRLAKRVEVERREHAATFDRSHWRGVYSALSFGSSYGGGQMKPQALRLSTTHRRIAERLKNNKDLHLYAVLTPSQEILASYFPLAYQHLRGAMRKLQAWDPSFTALFPNSVYAAGAMNFGPETCCDAHFDVGNYPGLPCAITAFGNFDPDRGGHLVLHDLKVYFRFPPGATALLSSARIRHGNARVRSGEKRYSFTQFCPGGLMRWVAYGCRPAKGLSIHQRTQMDAEAKEGWKQQLGRFSKVWDLDEDRAWVREQERLEAV</sequence>
<comment type="caution">
    <text evidence="1">The sequence shown here is derived from an EMBL/GenBank/DDBJ whole genome shotgun (WGS) entry which is preliminary data.</text>
</comment>
<organism evidence="1 2">
    <name type="scientific">Vararia minispora EC-137</name>
    <dbReference type="NCBI Taxonomy" id="1314806"/>
    <lineage>
        <taxon>Eukaryota</taxon>
        <taxon>Fungi</taxon>
        <taxon>Dikarya</taxon>
        <taxon>Basidiomycota</taxon>
        <taxon>Agaricomycotina</taxon>
        <taxon>Agaricomycetes</taxon>
        <taxon>Russulales</taxon>
        <taxon>Lachnocladiaceae</taxon>
        <taxon>Vararia</taxon>
    </lineage>
</organism>
<gene>
    <name evidence="1" type="ORF">K488DRAFT_59062</name>
</gene>
<protein>
    <submittedName>
        <fullName evidence="1">Uncharacterized protein</fullName>
    </submittedName>
</protein>
<accession>A0ACB8Q8V3</accession>
<dbReference type="EMBL" id="MU273772">
    <property type="protein sequence ID" value="KAI0028249.1"/>
    <property type="molecule type" value="Genomic_DNA"/>
</dbReference>
<dbReference type="Proteomes" id="UP000814128">
    <property type="component" value="Unassembled WGS sequence"/>
</dbReference>
<name>A0ACB8Q8V3_9AGAM</name>
<proteinExistence type="predicted"/>